<keyword evidence="4 6" id="KW-0472">Membrane</keyword>
<dbReference type="KEGG" id="gtn:GTNG_1522"/>
<dbReference type="InterPro" id="IPR017500">
    <property type="entry name" value="Phage_infect_YhgE_N"/>
</dbReference>
<feature type="domain" description="ABC-2 type transporter transmembrane" evidence="7">
    <location>
        <begin position="480"/>
        <end position="682"/>
    </location>
</feature>
<dbReference type="InterPro" id="IPR051328">
    <property type="entry name" value="T7SS_ABC-Transporter"/>
</dbReference>
<feature type="transmembrane region" description="Helical" evidence="6">
    <location>
        <begin position="610"/>
        <end position="629"/>
    </location>
</feature>
<dbReference type="PANTHER" id="PTHR43077:SF10">
    <property type="entry name" value="TRANSPORT PERMEASE PROTEIN"/>
    <property type="match status" value="1"/>
</dbReference>
<evidence type="ECO:0000259" key="7">
    <source>
        <dbReference type="Pfam" id="PF12698"/>
    </source>
</evidence>
<dbReference type="InterPro" id="IPR013525">
    <property type="entry name" value="ABC2_TM"/>
</dbReference>
<proteinExistence type="predicted"/>
<dbReference type="NCBIfam" id="TIGR03061">
    <property type="entry name" value="pip_yhgE_Nterm"/>
    <property type="match status" value="1"/>
</dbReference>
<feature type="transmembrane region" description="Helical" evidence="6">
    <location>
        <begin position="512"/>
        <end position="531"/>
    </location>
</feature>
<dbReference type="EMBL" id="CP000557">
    <property type="protein sequence ID" value="ABO66892.1"/>
    <property type="molecule type" value="Genomic_DNA"/>
</dbReference>
<gene>
    <name evidence="8" type="ordered locus">GTNG_1522</name>
</gene>
<dbReference type="Proteomes" id="UP000001578">
    <property type="component" value="Chromosome"/>
</dbReference>
<evidence type="ECO:0000256" key="2">
    <source>
        <dbReference type="ARBA" id="ARBA00022692"/>
    </source>
</evidence>
<dbReference type="RefSeq" id="WP_008879183.1">
    <property type="nucleotide sequence ID" value="NC_009328.1"/>
</dbReference>
<evidence type="ECO:0000313" key="8">
    <source>
        <dbReference type="EMBL" id="ABO66892.1"/>
    </source>
</evidence>
<keyword evidence="2 6" id="KW-0812">Transmembrane</keyword>
<protein>
    <submittedName>
        <fullName evidence="8">Phage infection protein</fullName>
    </submittedName>
</protein>
<feature type="transmembrane region" description="Helical" evidence="6">
    <location>
        <begin position="581"/>
        <end position="603"/>
    </location>
</feature>
<reference evidence="8 9" key="1">
    <citation type="journal article" date="2007" name="Proc. Natl. Acad. Sci. U.S.A.">
        <title>Genome and proteome of long-chain alkane degrading Geobacillus thermodenitrificans NG80-2 isolated from a deep-subsurface oil reservoir.</title>
        <authorList>
            <person name="Feng L."/>
            <person name="Wang W."/>
            <person name="Cheng J."/>
            <person name="Ren Y."/>
            <person name="Zhao G."/>
            <person name="Gao C."/>
            <person name="Tang Y."/>
            <person name="Liu X."/>
            <person name="Han W."/>
            <person name="Peng X."/>
            <person name="Liu R."/>
            <person name="Wang L."/>
        </authorList>
    </citation>
    <scope>NUCLEOTIDE SEQUENCE [LARGE SCALE GENOMIC DNA]</scope>
    <source>
        <strain evidence="8 9">NG80-2</strain>
    </source>
</reference>
<name>A4INI8_GEOTN</name>
<accession>A4INI8</accession>
<comment type="subcellular location">
    <subcellularLocation>
        <location evidence="1">Membrane</location>
        <topology evidence="1">Multi-pass membrane protein</topology>
    </subcellularLocation>
</comment>
<evidence type="ECO:0000256" key="5">
    <source>
        <dbReference type="SAM" id="Coils"/>
    </source>
</evidence>
<sequence length="707" mass="79470">MRKALSIYMSDLKQLTTNWAAAVLAAGLIVLPSLYAWINVEASLDPYDNTVNLRVGVVNEDRGAELAGHRFHAGKEIINALRNNHRLGWQFVTKAKGMEGVRKGDYFATIVIPEDFSANLATIVRDRPKRAVIHYYENDKRNAIVPKITERGVSTLSAQVGDEFTAIVNTVLFSLFHEAGVTLEQQLPDIRHFETLLFRLQNDLPTIERQLDKASRDAAQARQFIQRAEQLLPKAEQVVNQGREWLDGAGRFFAQTKETPRLFMAPTEAWLRTLEELTVSLEQWAAAPPRSDDDFERWAATGKAIATDGEQLLSQLDDALHRLEGAADIDRPAHLRNALIRLRQTFADMQDMAMRPAGQSFETIVEHVQTQAAAVDAAVKGVRQAYEQQALPLIQTKWAEMAPLFQQTKQRLENMAGVISRLERLFTNADRDLKATEQWLTAAKTEYPFLARHVSELTALVAKMKSETDINELIHLLKQDPQAKGAFLAHPVDVKTYRLFPLPNYGSGMNPFYTVLAIWVGGLLLVSVLVIDPFRENGNTARAMYIGRLLTFWTLNLLQAFVVTVGAAMFLPHIFIRDPHWFVMFGLLAGMVFTVIIFTLVSLFGNVGKAMAIILLVLQIAGAGGTYPVELIPPFFRLLNPWLPFTYAIDLMREAVGGIVWENVRRDVVRLCLFAVAALLAGLSFQAPLSRWMRVFKEKVAESKLFH</sequence>
<evidence type="ECO:0000313" key="9">
    <source>
        <dbReference type="Proteomes" id="UP000001578"/>
    </source>
</evidence>
<dbReference type="Gene3D" id="3.40.1710.10">
    <property type="entry name" value="abc type-2 transporter like domain"/>
    <property type="match status" value="1"/>
</dbReference>
<feature type="coiled-coil region" evidence="5">
    <location>
        <begin position="197"/>
        <end position="231"/>
    </location>
</feature>
<evidence type="ECO:0000256" key="3">
    <source>
        <dbReference type="ARBA" id="ARBA00022989"/>
    </source>
</evidence>
<dbReference type="eggNOG" id="COG1511">
    <property type="taxonomic scope" value="Bacteria"/>
</dbReference>
<dbReference type="GO" id="GO:0140359">
    <property type="term" value="F:ABC-type transporter activity"/>
    <property type="evidence" value="ECO:0007669"/>
    <property type="project" value="InterPro"/>
</dbReference>
<dbReference type="HOGENOM" id="CLU_004534_2_0_9"/>
<feature type="transmembrane region" description="Helical" evidence="6">
    <location>
        <begin position="552"/>
        <end position="575"/>
    </location>
</feature>
<dbReference type="PANTHER" id="PTHR43077">
    <property type="entry name" value="TRANSPORT PERMEASE YVFS-RELATED"/>
    <property type="match status" value="1"/>
</dbReference>
<organism evidence="8 9">
    <name type="scientific">Geobacillus thermodenitrificans (strain NG80-2)</name>
    <dbReference type="NCBI Taxonomy" id="420246"/>
    <lineage>
        <taxon>Bacteria</taxon>
        <taxon>Bacillati</taxon>
        <taxon>Bacillota</taxon>
        <taxon>Bacilli</taxon>
        <taxon>Bacillales</taxon>
        <taxon>Anoxybacillaceae</taxon>
        <taxon>Geobacillus</taxon>
    </lineage>
</organism>
<dbReference type="AlphaFoldDB" id="A4INI8"/>
<keyword evidence="3 6" id="KW-1133">Transmembrane helix</keyword>
<dbReference type="GO" id="GO:0016020">
    <property type="term" value="C:membrane"/>
    <property type="evidence" value="ECO:0007669"/>
    <property type="project" value="UniProtKB-SubCell"/>
</dbReference>
<dbReference type="NCBIfam" id="TIGR03062">
    <property type="entry name" value="pip_yhgE_Cterm"/>
    <property type="match status" value="1"/>
</dbReference>
<evidence type="ECO:0000256" key="6">
    <source>
        <dbReference type="SAM" id="Phobius"/>
    </source>
</evidence>
<feature type="transmembrane region" description="Helical" evidence="6">
    <location>
        <begin position="668"/>
        <end position="689"/>
    </location>
</feature>
<dbReference type="GeneID" id="87620890"/>
<evidence type="ECO:0000256" key="4">
    <source>
        <dbReference type="ARBA" id="ARBA00023136"/>
    </source>
</evidence>
<dbReference type="InterPro" id="IPR017501">
    <property type="entry name" value="Phage_infect_YhgE_C"/>
</dbReference>
<dbReference type="Pfam" id="PF12698">
    <property type="entry name" value="ABC2_membrane_3"/>
    <property type="match status" value="1"/>
</dbReference>
<keyword evidence="5" id="KW-0175">Coiled coil</keyword>
<evidence type="ECO:0000256" key="1">
    <source>
        <dbReference type="ARBA" id="ARBA00004141"/>
    </source>
</evidence>